<comment type="catalytic activity">
    <reaction evidence="17">
        <text>L-seryl-[protein] + ATP = O-phospho-L-seryl-[protein] + ADP + H(+)</text>
        <dbReference type="Rhea" id="RHEA:17989"/>
        <dbReference type="Rhea" id="RHEA-COMP:9863"/>
        <dbReference type="Rhea" id="RHEA-COMP:11604"/>
        <dbReference type="ChEBI" id="CHEBI:15378"/>
        <dbReference type="ChEBI" id="CHEBI:29999"/>
        <dbReference type="ChEBI" id="CHEBI:30616"/>
        <dbReference type="ChEBI" id="CHEBI:83421"/>
        <dbReference type="ChEBI" id="CHEBI:456216"/>
        <dbReference type="EC" id="2.7.11.1"/>
    </reaction>
    <physiologicalReaction direction="left-to-right" evidence="17">
        <dbReference type="Rhea" id="RHEA:17990"/>
    </physiologicalReaction>
</comment>
<gene>
    <name evidence="22" type="ORF">DYB32_002546</name>
</gene>
<feature type="compositionally biased region" description="Low complexity" evidence="18">
    <location>
        <begin position="368"/>
        <end position="381"/>
    </location>
</feature>
<dbReference type="Proteomes" id="UP000285060">
    <property type="component" value="Unassembled WGS sequence"/>
</dbReference>
<dbReference type="InterPro" id="IPR050339">
    <property type="entry name" value="CC_SR_Kinase"/>
</dbReference>
<evidence type="ECO:0000256" key="3">
    <source>
        <dbReference type="ARBA" id="ARBA00022527"/>
    </source>
</evidence>
<keyword evidence="19" id="KW-1133">Transmembrane helix</keyword>
<evidence type="ECO:0000256" key="19">
    <source>
        <dbReference type="SAM" id="Phobius"/>
    </source>
</evidence>
<evidence type="ECO:0000256" key="7">
    <source>
        <dbReference type="ARBA" id="ARBA00022824"/>
    </source>
</evidence>
<feature type="domain" description="Protein kinase" evidence="21">
    <location>
        <begin position="545"/>
        <end position="865"/>
    </location>
</feature>
<comment type="subcellular location">
    <subcellularLocation>
        <location evidence="1">Endoplasmic reticulum membrane</location>
        <topology evidence="1">Single-pass membrane protein</topology>
    </subcellularLocation>
</comment>
<sequence>MRTAASCRRLWTLPIVYLMVYVLERVSGRSDTNEDDVSSTEIHLTTPRGRERAVLLVGQMSGQLIAFDAWTGEIINSINSGGALVSNCRTDIMQDLHSDGSLSASLQPSARQKNNVATSISLQTPEKAFDQHNFAPTMDGRLYHLSEHDGEWKEVFLSTSRLLQSKKPLRAKDNPELSNVVFVAEKQQRLFTFDADTGQMYPFFSADATAAATAFSNTVSTEQPSTVLMGRVDVTTKMVNLHDVLDFKCVTVSEYFVQFAATAQCDVEKTPESTGTPWIEMEMSAESNVVSLAGYDPDSRRILWKWNSHVDLTMVYGVLPKQGIKFFQWDVALPVGVDDAESATQSLDRDDDDVVDSTCPTPPPLAPSKSSSVQATASSAVATIHRSPRPNLLYRHIDGQPYLLPSPKDLSPADSTFLDNGTTKNNAMSGHSIVVKRHQQQRPWNFKTVEIDGEKGVVLTSKHVVSIVLAVAVVVMLVAYVFYRKGLIAKPDSPSPQERDRFIVQAWLEELGEDEVVPAMSDAGGSYVTTANYTRRDGAGTSSEYSARNMLQRHSFDEKKFANDDEDMSTDSLYAPRRFSGQRDNDGDDEDSGGFVWDREGGDNASMEQWSEQDLYKDDSTVSVRRSATRNTTMQRYSRRPRGEKATTATSVVPLIDHWLYIQMQYCSEQCLADVLLAPGRRNYSHMLEMFFQIASALEHVHSLGLIHRDLKPQNIFVMDSDTIKLGDFGLSRYAGGGNSSSDGMDPPTVPLSKQDSSTWSMDDEKTVGVGTYLYASPEQISGETYNAKADMYSLGMILFEMMHEPFGTTMERVVTLRNLREGNLPPCWLQDHPPVVSMVTSLVTTCPSDRPSAFDVVTWCQTQLHLKSSAKNGSTSNNNHHKTHDDNVHVLQVEAVEWDNSTVCHNLLLALCDVIRAMPSVVIVACGLKQHMSYGQVLEFTLHVDTNQVLAQVQDAIAAAEGVKHVELLS</sequence>
<protein>
    <recommendedName>
        <fullName evidence="2">non-specific serine/threonine protein kinase</fullName>
        <ecNumber evidence="2">2.7.11.1</ecNumber>
    </recommendedName>
    <alternativeName>
        <fullName evidence="15">PRKR-like endoplasmic reticulum kinase</fullName>
    </alternativeName>
</protein>
<dbReference type="SUPFAM" id="SSF50998">
    <property type="entry name" value="Quinoprotein alcohol dehydrogenase-like"/>
    <property type="match status" value="1"/>
</dbReference>
<evidence type="ECO:0000256" key="20">
    <source>
        <dbReference type="SAM" id="SignalP"/>
    </source>
</evidence>
<evidence type="ECO:0000256" key="5">
    <source>
        <dbReference type="ARBA" id="ARBA00022741"/>
    </source>
</evidence>
<dbReference type="EC" id="2.7.11.1" evidence="2"/>
<evidence type="ECO:0000313" key="22">
    <source>
        <dbReference type="EMBL" id="RHY32475.1"/>
    </source>
</evidence>
<keyword evidence="19" id="KW-0472">Membrane</keyword>
<feature type="region of interest" description="Disordered" evidence="18">
    <location>
        <begin position="737"/>
        <end position="761"/>
    </location>
</feature>
<keyword evidence="6" id="KW-0418">Kinase</keyword>
<evidence type="ECO:0000256" key="9">
    <source>
        <dbReference type="ARBA" id="ARBA00022845"/>
    </source>
</evidence>
<organism evidence="22 23">
    <name type="scientific">Aphanomyces invadans</name>
    <dbReference type="NCBI Taxonomy" id="157072"/>
    <lineage>
        <taxon>Eukaryota</taxon>
        <taxon>Sar</taxon>
        <taxon>Stramenopiles</taxon>
        <taxon>Oomycota</taxon>
        <taxon>Saprolegniomycetes</taxon>
        <taxon>Saprolegniales</taxon>
        <taxon>Verrucalvaceae</taxon>
        <taxon>Aphanomyces</taxon>
    </lineage>
</organism>
<feature type="signal peptide" evidence="20">
    <location>
        <begin position="1"/>
        <end position="28"/>
    </location>
</feature>
<keyword evidence="12" id="KW-0652">Protein synthesis inhibitor</keyword>
<evidence type="ECO:0000256" key="6">
    <source>
        <dbReference type="ARBA" id="ARBA00022777"/>
    </source>
</evidence>
<keyword evidence="7" id="KW-0256">Endoplasmic reticulum</keyword>
<dbReference type="GO" id="GO:0017148">
    <property type="term" value="P:negative regulation of translation"/>
    <property type="evidence" value="ECO:0007669"/>
    <property type="project" value="UniProtKB-KW"/>
</dbReference>
<evidence type="ECO:0000256" key="15">
    <source>
        <dbReference type="ARBA" id="ARBA00041500"/>
    </source>
</evidence>
<dbReference type="PANTHER" id="PTHR11042:SF160">
    <property type="entry name" value="EUKARYOTIC TRANSLATION INITIATION FACTOR 2-ALPHA KINASE 1"/>
    <property type="match status" value="1"/>
</dbReference>
<comment type="similarity">
    <text evidence="14">Belongs to the protein kinase superfamily. Ser/Thr protein kinase family. GCN2 subfamily.</text>
</comment>
<accession>A0A418B335</accession>
<feature type="region of interest" description="Disordered" evidence="18">
    <location>
        <begin position="342"/>
        <end position="381"/>
    </location>
</feature>
<evidence type="ECO:0000259" key="21">
    <source>
        <dbReference type="PROSITE" id="PS50011"/>
    </source>
</evidence>
<evidence type="ECO:0000256" key="10">
    <source>
        <dbReference type="ARBA" id="ARBA00023016"/>
    </source>
</evidence>
<dbReference type="GO" id="GO:0005789">
    <property type="term" value="C:endoplasmic reticulum membrane"/>
    <property type="evidence" value="ECO:0007669"/>
    <property type="project" value="UniProtKB-SubCell"/>
</dbReference>
<keyword evidence="8" id="KW-0067">ATP-binding</keyword>
<keyword evidence="5" id="KW-0547">Nucleotide-binding</keyword>
<evidence type="ECO:0000256" key="13">
    <source>
        <dbReference type="ARBA" id="ARBA00023230"/>
    </source>
</evidence>
<dbReference type="Pfam" id="PF00069">
    <property type="entry name" value="Pkinase"/>
    <property type="match status" value="1"/>
</dbReference>
<keyword evidence="19" id="KW-0812">Transmembrane</keyword>
<keyword evidence="4" id="KW-0808">Transferase</keyword>
<comment type="catalytic activity">
    <reaction evidence="16">
        <text>L-threonyl-[protein] + ATP = O-phospho-L-threonyl-[protein] + ADP + H(+)</text>
        <dbReference type="Rhea" id="RHEA:46608"/>
        <dbReference type="Rhea" id="RHEA-COMP:11060"/>
        <dbReference type="Rhea" id="RHEA-COMP:11605"/>
        <dbReference type="ChEBI" id="CHEBI:15378"/>
        <dbReference type="ChEBI" id="CHEBI:30013"/>
        <dbReference type="ChEBI" id="CHEBI:30616"/>
        <dbReference type="ChEBI" id="CHEBI:61977"/>
        <dbReference type="ChEBI" id="CHEBI:456216"/>
        <dbReference type="EC" id="2.7.11.1"/>
    </reaction>
    <physiologicalReaction direction="left-to-right" evidence="16">
        <dbReference type="Rhea" id="RHEA:46609"/>
    </physiologicalReaction>
</comment>
<dbReference type="PROSITE" id="PS50011">
    <property type="entry name" value="PROTEIN_KINASE_DOM"/>
    <property type="match status" value="1"/>
</dbReference>
<feature type="compositionally biased region" description="Polar residues" evidence="18">
    <location>
        <begin position="752"/>
        <end position="761"/>
    </location>
</feature>
<dbReference type="SMART" id="SM00220">
    <property type="entry name" value="S_TKc"/>
    <property type="match status" value="1"/>
</dbReference>
<proteinExistence type="inferred from homology"/>
<keyword evidence="23" id="KW-1185">Reference proteome</keyword>
<keyword evidence="10" id="KW-0346">Stress response</keyword>
<dbReference type="PROSITE" id="PS00108">
    <property type="entry name" value="PROTEIN_KINASE_ST"/>
    <property type="match status" value="1"/>
</dbReference>
<dbReference type="SUPFAM" id="SSF56112">
    <property type="entry name" value="Protein kinase-like (PK-like)"/>
    <property type="match status" value="1"/>
</dbReference>
<evidence type="ECO:0000256" key="12">
    <source>
        <dbReference type="ARBA" id="ARBA00023193"/>
    </source>
</evidence>
<name>A0A418B335_9STRA</name>
<dbReference type="Gene3D" id="1.10.510.10">
    <property type="entry name" value="Transferase(Phosphotransferase) domain 1"/>
    <property type="match status" value="1"/>
</dbReference>
<dbReference type="InterPro" id="IPR011047">
    <property type="entry name" value="Quinoprotein_ADH-like_sf"/>
</dbReference>
<dbReference type="GO" id="GO:0005524">
    <property type="term" value="F:ATP binding"/>
    <property type="evidence" value="ECO:0007669"/>
    <property type="project" value="UniProtKB-KW"/>
</dbReference>
<evidence type="ECO:0000256" key="18">
    <source>
        <dbReference type="SAM" id="MobiDB-lite"/>
    </source>
</evidence>
<reference evidence="22 23" key="1">
    <citation type="submission" date="2018-08" db="EMBL/GenBank/DDBJ databases">
        <title>Aphanomyces genome sequencing and annotation.</title>
        <authorList>
            <person name="Minardi D."/>
            <person name="Oidtmann B."/>
            <person name="Van Der Giezen M."/>
            <person name="Studholme D.J."/>
        </authorList>
    </citation>
    <scope>NUCLEOTIDE SEQUENCE [LARGE SCALE GENOMIC DNA]</scope>
    <source>
        <strain evidence="22 23">NJM0002</strain>
    </source>
</reference>
<comment type="caution">
    <text evidence="22">The sequence shown here is derived from an EMBL/GenBank/DDBJ whole genome shotgun (WGS) entry which is preliminary data.</text>
</comment>
<dbReference type="GO" id="GO:0004694">
    <property type="term" value="F:eukaryotic translation initiation factor 2alpha kinase activity"/>
    <property type="evidence" value="ECO:0007669"/>
    <property type="project" value="TreeGrafter"/>
</dbReference>
<dbReference type="VEuPathDB" id="FungiDB:H310_08972"/>
<evidence type="ECO:0000256" key="4">
    <source>
        <dbReference type="ARBA" id="ARBA00022679"/>
    </source>
</evidence>
<evidence type="ECO:0000256" key="1">
    <source>
        <dbReference type="ARBA" id="ARBA00004389"/>
    </source>
</evidence>
<keyword evidence="11" id="KW-0325">Glycoprotein</keyword>
<evidence type="ECO:0000256" key="8">
    <source>
        <dbReference type="ARBA" id="ARBA00022840"/>
    </source>
</evidence>
<feature type="transmembrane region" description="Helical" evidence="19">
    <location>
        <begin position="464"/>
        <end position="483"/>
    </location>
</feature>
<dbReference type="InterPro" id="IPR000719">
    <property type="entry name" value="Prot_kinase_dom"/>
</dbReference>
<dbReference type="AlphaFoldDB" id="A0A418B335"/>
<evidence type="ECO:0000256" key="16">
    <source>
        <dbReference type="ARBA" id="ARBA00048659"/>
    </source>
</evidence>
<keyword evidence="20" id="KW-0732">Signal</keyword>
<dbReference type="InterPro" id="IPR008271">
    <property type="entry name" value="Ser/Thr_kinase_AS"/>
</dbReference>
<evidence type="ECO:0000256" key="2">
    <source>
        <dbReference type="ARBA" id="ARBA00012513"/>
    </source>
</evidence>
<feature type="compositionally biased region" description="Polar residues" evidence="18">
    <location>
        <begin position="621"/>
        <end position="636"/>
    </location>
</feature>
<dbReference type="InterPro" id="IPR011009">
    <property type="entry name" value="Kinase-like_dom_sf"/>
</dbReference>
<dbReference type="PANTHER" id="PTHR11042">
    <property type="entry name" value="EUKARYOTIC TRANSLATION INITIATION FACTOR 2-ALPHA KINASE EIF2-ALPHA KINASE -RELATED"/>
    <property type="match status" value="1"/>
</dbReference>
<evidence type="ECO:0000256" key="11">
    <source>
        <dbReference type="ARBA" id="ARBA00023180"/>
    </source>
</evidence>
<dbReference type="GO" id="GO:0005634">
    <property type="term" value="C:nucleus"/>
    <property type="evidence" value="ECO:0007669"/>
    <property type="project" value="TreeGrafter"/>
</dbReference>
<keyword evidence="3" id="KW-0723">Serine/threonine-protein kinase</keyword>
<feature type="chain" id="PRO_5019361234" description="non-specific serine/threonine protein kinase" evidence="20">
    <location>
        <begin position="29"/>
        <end position="971"/>
    </location>
</feature>
<keyword evidence="13" id="KW-0834">Unfolded protein response</keyword>
<dbReference type="GO" id="GO:0006986">
    <property type="term" value="P:response to unfolded protein"/>
    <property type="evidence" value="ECO:0007669"/>
    <property type="project" value="UniProtKB-KW"/>
</dbReference>
<evidence type="ECO:0000256" key="14">
    <source>
        <dbReference type="ARBA" id="ARBA00037982"/>
    </source>
</evidence>
<evidence type="ECO:0000313" key="23">
    <source>
        <dbReference type="Proteomes" id="UP000285060"/>
    </source>
</evidence>
<keyword evidence="9" id="KW-0810">Translation regulation</keyword>
<evidence type="ECO:0000256" key="17">
    <source>
        <dbReference type="ARBA" id="ARBA00048977"/>
    </source>
</evidence>
<dbReference type="EMBL" id="QUSY01000135">
    <property type="protein sequence ID" value="RHY32475.1"/>
    <property type="molecule type" value="Genomic_DNA"/>
</dbReference>
<feature type="region of interest" description="Disordered" evidence="18">
    <location>
        <begin position="556"/>
        <end position="645"/>
    </location>
</feature>